<dbReference type="SUPFAM" id="SSF54928">
    <property type="entry name" value="RNA-binding domain, RBD"/>
    <property type="match status" value="4"/>
</dbReference>
<feature type="compositionally biased region" description="Polar residues" evidence="24">
    <location>
        <begin position="3744"/>
        <end position="3763"/>
    </location>
</feature>
<dbReference type="PIRSF" id="PIRSF000124">
    <property type="entry name" value="UDPglc_GDPman_dh"/>
    <property type="match status" value="1"/>
</dbReference>
<evidence type="ECO:0000256" key="14">
    <source>
        <dbReference type="ARBA" id="ARBA00022967"/>
    </source>
</evidence>
<keyword evidence="9" id="KW-0808">Transferase</keyword>
<dbReference type="PROSITE" id="PS51379">
    <property type="entry name" value="4FE4S_FER_2"/>
    <property type="match status" value="2"/>
</dbReference>
<dbReference type="InterPro" id="IPR017476">
    <property type="entry name" value="UDP-Glc/GDP-Man"/>
</dbReference>
<evidence type="ECO:0000256" key="2">
    <source>
        <dbReference type="ARBA" id="ARBA00004184"/>
    </source>
</evidence>
<dbReference type="PRINTS" id="PR00094">
    <property type="entry name" value="ADENYLTKNASE"/>
</dbReference>
<dbReference type="GO" id="GO:0016787">
    <property type="term" value="F:hydrolase activity"/>
    <property type="evidence" value="ECO:0007669"/>
    <property type="project" value="UniProtKB-KW"/>
</dbReference>
<evidence type="ECO:0000256" key="5">
    <source>
        <dbReference type="ARBA" id="ARBA00010277"/>
    </source>
</evidence>
<feature type="compositionally biased region" description="Basic and acidic residues" evidence="24">
    <location>
        <begin position="3656"/>
        <end position="3666"/>
    </location>
</feature>
<evidence type="ECO:0000256" key="22">
    <source>
        <dbReference type="PROSITE-ProRule" id="PRU00176"/>
    </source>
</evidence>
<comment type="similarity">
    <text evidence="5">Belongs to the complex I 23 kDa subunit family.</text>
</comment>
<dbReference type="InterPro" id="IPR000850">
    <property type="entry name" value="Adenylat/UMP-CMP_kin"/>
</dbReference>
<dbReference type="InterPro" id="IPR038884">
    <property type="entry name" value="CFAP61"/>
</dbReference>
<keyword evidence="31" id="KW-1185">Reference proteome</keyword>
<dbReference type="SUPFAM" id="SSF52047">
    <property type="entry name" value="RNI-like"/>
    <property type="match status" value="1"/>
</dbReference>
<comment type="subcellular location">
    <subcellularLocation>
        <location evidence="2">Endomembrane system</location>
        <topology evidence="2">Peripheral membrane protein</topology>
    </subcellularLocation>
</comment>
<evidence type="ECO:0000256" key="7">
    <source>
        <dbReference type="ARBA" id="ARBA00015132"/>
    </source>
</evidence>
<dbReference type="GO" id="GO:0012505">
    <property type="term" value="C:endomembrane system"/>
    <property type="evidence" value="ECO:0007669"/>
    <property type="project" value="UniProtKB-SubCell"/>
</dbReference>
<feature type="domain" description="RRM" evidence="27">
    <location>
        <begin position="4670"/>
        <end position="4743"/>
    </location>
</feature>
<dbReference type="InterPro" id="IPR012677">
    <property type="entry name" value="Nucleotide-bd_a/b_plait_sf"/>
</dbReference>
<feature type="domain" description="4Fe-4S ferredoxin-type" evidence="29">
    <location>
        <begin position="480"/>
        <end position="509"/>
    </location>
</feature>
<dbReference type="Pfam" id="PF23150">
    <property type="entry name" value="CFAP61_dimer"/>
    <property type="match status" value="1"/>
</dbReference>
<evidence type="ECO:0000256" key="6">
    <source>
        <dbReference type="ARBA" id="ARBA00012954"/>
    </source>
</evidence>
<keyword evidence="17" id="KW-0411">Iron-sulfur</keyword>
<feature type="domain" description="Tyrosine specific protein phosphatases" evidence="26">
    <location>
        <begin position="3327"/>
        <end position="3370"/>
    </location>
</feature>
<keyword evidence="15" id="KW-0560">Oxidoreductase</keyword>
<dbReference type="SUPFAM" id="SSF49562">
    <property type="entry name" value="C2 domain (Calcium/lipid-binding domain, CaLB)"/>
    <property type="match status" value="1"/>
</dbReference>
<dbReference type="Pfam" id="PF16092">
    <property type="entry name" value="CFAP61_N"/>
    <property type="match status" value="1"/>
</dbReference>
<dbReference type="InterPro" id="IPR033690">
    <property type="entry name" value="Adenylat_kinase_CS"/>
</dbReference>
<sequence length="4888" mass="551156">MDRVLIGALTVKSAPDCPPVALFFARGTFERPGLGQVGIALRDELQRRTTNIAVFPIGYPATIVNPLFHESVQQGAQNATTQIRELVKECPNVKIVLAGYSQGSAVIHEIKLSDLASSIIAIVVFGDPYRHLLPSKWPIDASQKVICKICRRGDPVCLNGLDLRSHLEYEADAPEAASFIIDISSPPPRIDNNIRRSHEQRGEELSEIETPARLFASTVQKSVQPSDARTTAAGPSAPASEEHFNAALPRVPSVPHLLIPKTEPVELVSTYAGLSNVVAYEGQAPVPTKNKEGQAAPRKSSRKRVRSAGSSAQAGHISETEDSHSHKRDHGGYNRYLTTEELLATTIMAISLSTLSTRARMISAYKLPLHRISFSSLPASPPNKPSWTSVFDKLANTFFLGDVARATWLAWEVHLEKKVTVNYPFEKNYLSPRFRGEHALRRYPSGEERCIACKLCEAICPAQAITIEAEARADGSRRTTRYDIDMTKCIYCGFCQEACPVDAIVEGPNFEFATETHEELLYDKAKLLANGDKWEYEIAQNLATEQEMEQPFTVRRSTQADQLGIAELEIPEASVRSKLFGKVSTGALIETCSLALTATDVHNPDRLLGFVVFNDTPLGKQHECTSPFARYLNHYRQLPPVVSTLFLTYFARKKCSSTLKFPILRHFLSVAFQTLPTIQRIYFMLPSVQNLESQEPMLASVFARCQTNESIDAPNDFDLFEVARDSILPSIRVRQANVEDCDDLEAVFRTQNEKLLLQFGDYYLASLISNQNDHEVCFVAEATDTNRAVGLLSLTSNVAIEDLIESFDLTSYQKSVEEDAFGILPLKIIFFGPSGTGKSTQCKHLIEAFDLVYLSIDDMLRAVIQRKSDLGDQALANMDSGHPIPDTLMIQLLLERMQQRDCQAQGWLLDGYPLTFLQAESMLIHGIFPDLIVHIDGTNEQVNEISAESPLEPVIDVMGHLESNLPVSDPLVLSHVIKQPDDQEDIVQARTTQMRQIIECFTESGTNVLSSDAFKALRGPPAKYFRATGNDNEVHMAESIAEIVDSVKQSQQYLNCVNKKLFPPPRIIIMGAPASGKGTQCHLLVEHFQVIHLSTGDILRASILSNESLGLQAKAYMDAGSLVPDSLIIDVILERVRQSDCMTRGWLLDGFPRTEEQAKAMITRNIIPNYIFVLQVPDDQVVRRIAGRRVDPVTGRTYHVDFDPPADKTVAARVIQRSDDTETTIRYRLETYHQHVEAVLRVFQNLENDSLMIVTADGMLPAREVEQTFITSMYSQMNFFLEDVKTNWSDQALNPLLKFHSSFFAISMLCIDSKYDTCCLQLLQRGFEAFPCKNFALLTLPSTCPEPSVLSMFTIVPAKSLSSSSVLYLMSRGVLSYFMSFRSPDTPYTAISLERYSTTDLDTLIDRNNVSSSALLAPFVQSLDPFARAYIFDEFLAIKEDVDVVISDGPSHLLFLIVEITSDQSTCIGYLSLTRRGLSDRFNASELKEHFVLDPTLLVTRYYRIASMDQLVLSQFVLKPMYAKCAGFIMQEAMRICRKTCFFYPVCGHDALKSKLMNGSRDILFQQFPFPSPRRRIQSPEELNDNRMNKGMDIIGLIVMTKRLFSERKVIVNHRIVIVGVSDTSITMLEKLVTIPYLYFTNITLVSPNGLEVAGQGISSANFVRRSLFTRSQVARLCLERFLRVSSSKVVRIDRVSKAVLLSDRSIIPYDSLILTTGLQDQTCHALGYSSSLDGERYVAPKIPSKVYPLNGVLCAQSLERLLAQDVASQKFVVFGMSWLAIEVLQKLLETHIPGSHIIHVAPNPLASKFEDAKVRSELEKHLKKQQIATMYNKRIEKLILMDDTQSLRGVQLIDSDVFCGDSETSPKPMSEISVNVECDVLICCQDSEVDVDIFRAIHDCGLVYDGRLVVNSDFCTSDNSIFAAGPMARFSRRFTGLKSMQYYNSKECGQLISNALRDRLDPFAVKAPPPESLTTKLCRNTLKEAIQLPPVMRMPVVKIARVLGNQLLVEISAPQLMNALQLQSFPTEYGCDESASEKQSQCVRYVNLMTDSLGFVQRLLYLGNDTALECQNLECFVGLHESYLNSMKESYLNGFIRDWIQFLREKWAVALLYDQFNDLQQALRALLAKEDTMQPLIQGMLQVYYQTKDLTAVEKVVQECVGRAGKNLQPNMKKMLEARVMTFLSQHRDILDMYFIQRMDTPFEMTICCMGAGYVGGPTMAVIASQCPNVKVVVVDVSTLQIDKWNSKDLPIFEPGLDELVKSRRGKNLFFSTEIGKYINEAELIFVCVNTPTKQSGIGAGAAADTKNCEACARMISKEAKSNKIVIEKSTVPVRTAESIRAVLDANESGLHFEVLSNPEFLAEGTAIQDLQKPSRILIGGSETESGIKAVERLVWIYEHWVPRDQIITTNVWSSELSKLVANAFLAQRISSINSISAVCEATGADVYEVAKAVGTDERIGSKFLNCSVGFGGSCFQKDILNLAYLAQSFNLPEVAEYWRAVVTMNEYQKSRFASTMIHRMFNTVTNKKICVFGFAFKRDTGDTRESPAAAIIRYLLEERAQVSVFDPQVKPEDLMSELAYQGVSERTHPDFTKYLTISSDPYEASSGAHAIAALTEWDMFSTLDYGRIYEIIRAEKLAAADTSGKSDPFVKVFYDTKEIGVTARVKRNLDPKWDHTFSIALQPDGPMYVVLHVFDHDDIGSNELLGMLRVPFPAWTDEDDKKLAAGSSTISNDKDNDTHKQDGTNRRLCTLSPSDRVFQNKRKKSDAHRRTHSLTSGFTNSEAHTPKAQSQEEARDDITNEYESDPSSIRRIYSRRKKFANTIHSKSYENEVVCSKTYIWSSVLRGSTAKGRILCSIQFESRDYISVGSQPYKTDIQSIFIPENPRFQQVYMHLPSHWNPEIEPQNGRNASEAACPFDCVFPWHEKILYMIEEISVTFHINELNQGVLATMVLTNYRIWFVPYQKTKGLTHEDVHTISVGKIAKATLSMKKRSNNHIITELVLENMDAGEYRITLSPLFRFRDSVRDHSREAEIKRSKHLQHIVNEIEWLRLENSFFAPFDLTHKFVGENGGKLMDEIMEKLEGPGNQFSQQNHQEDDSMEQLLDTKWTKHKTTTRNSYPLSTRRRIRYDFESEFQRQGAFDHPRWRVCALNRSYGLCPSYPSFLMVPSSLQDEQIKQAAMFRSKFRFPALTWLHRRTGAPLCRSSQPNTGVLRSTNSYDKELIWAIRDAALPITKCQNDTNAVPKKTFILQIVDARPEINAKSNALTGKGYESVKQYDRQGTATACITFMGIDNIHVVRNSFTLLAQALYDVEDSNFFNAIQKSRWLEHVCSILQGAIEVATHLERGEPVLVHCSDGWDRTAQLCSLAQVMLDPYYRTMEGFAILIEKDWCSFGHMFRKRCGHPTSDQSSPIFLQFLDAMYQLLVQFPIHFQFNELFLSMIAEAVYSSWFNTFQMNSERERQVVIGLVPSLSVWDILRASTDKYRNPLYQELASSPLQSSSLSTSSIIFPVCRVRSMQLWCSHYQKAIGHMRVQQREIELLALLQQQDQQLSLIFEVLTLEQRIKLRMHQLQSDIAKAKRNLPQVVMPSRSDSLKTIETEPKEAKLLRERSNFAALKVHKEAPTSRSKSGRRQARKPAFSMDFCDLQSTQSNKHIEHSIETKENGGIGRKSRQEASNIANLPNARRRRSAARNRSNSMRLKKGLLSFIVGGSSHSKDAKQEFVQNGVKEVPKEPNWPHLPSTANDTTPKLSSVLPASTGLSPPSSSSSSNQNKHCEGLKEEMHFLEDQLAFLHSEMGNKEEEACERLRAFRCYNYNIPESALVGHDVLSPSRSFATWNYERRDRWNILRRNSEDATKRKERQSFIPRAKRGRRRGRLRSNSWSSVAAFSPNELNEPRELEKKTLGSKVETAERDTPSDSFQSRNQMTPGSVPVLTSKQVVTNNTVFRGSQPIWERDGDATCCKRYVEESENVIPADRLFEILLRHVLSYLSIQERWDRAFSVCKRWKTQCVASLYEESYLDLTWCSGAMASIVQQMDQDADFFRQHSKLKGVALAGACITRNIVSGLVKMIAMNLKHVTIESRHVGDDALRELTGCRRIETLTLHCIRLESTTMVEISKTCPFLRNIDIAGCPHIDDEAILAIANNSHRLEQLNIACCYRLSSAAITSIAMRQSRTLIGLNADKCMQISGTSVRQLLEQQPQLTHLSCTYCPKISGRAFHTWQHLLSPRKSEMGGMHSLCFTGNLAMDDLGLSTIIKHYHSALEVLHVGSLPKIGPVSVQSIAQCKFLHTLDISRCGTITANDFITIIQSCGPRLTSLNANVCCQLDDQVLVCISHLCTKLESILLEFCYNITDYGLISLIRGCVYLKSLVLKACNQLTDASFEYLTQHKAEKYPIEYLHIGANARDWDTKTTCTRVLYIDKIPFYWTEETLKRTFDSYGTFSKVLLLRKRNCFYSAYQESSIQRRISFIQALAQVEYVENSQDLIELCRQNPITTEEGEALLIDVAKVAEIRDHNDTNSSSDNDHRNRILLVTIQNPLYPITVELMSSIFSHFGKVEKIVIFEKPIGLQCLIQLRSVEDATAARKVLNGVNIFPDCCCLIIHYSKLPQELVVKTNGPRTWDYTKSDALNSDDGKHDEASLESSEEMTKLISATANMAKIDHDTESSVLFVSNLREFITCDQLFNLFSYYGNVDRVKKFNSKPDHALVQFSTPSFARSALLHLRGFTLFGCSLEITFSKHAYINIRAGSSKNKSTGMMEYGHSTNRFTGKFAGFSKHINSPTKILHFSNLDESSKEEALRAHLLVHANVANFRLKLFAVNGHSQALAEFQSIDMATNTLVSAHNTLLHNRRLRVAFSTQIVSKWPTITICIDLMYYEQSDTKAQV</sequence>
<dbReference type="SUPFAM" id="SSF52540">
    <property type="entry name" value="P-loop containing nucleoside triphosphate hydrolases"/>
    <property type="match status" value="2"/>
</dbReference>
<dbReference type="Pfam" id="PF01083">
    <property type="entry name" value="Cutinase"/>
    <property type="match status" value="1"/>
</dbReference>
<feature type="coiled-coil region" evidence="23">
    <location>
        <begin position="3778"/>
        <end position="3805"/>
    </location>
</feature>
<feature type="compositionally biased region" description="Basic residues" evidence="24">
    <location>
        <begin position="3870"/>
        <end position="3880"/>
    </location>
</feature>
<feature type="domain" description="4Fe-4S ferredoxin-type" evidence="29">
    <location>
        <begin position="441"/>
        <end position="470"/>
    </location>
</feature>
<feature type="region of interest" description="Disordered" evidence="24">
    <location>
        <begin position="220"/>
        <end position="240"/>
    </location>
</feature>
<feature type="binding site" evidence="21">
    <location>
        <position position="2365"/>
    </location>
    <ligand>
        <name>NAD(+)</name>
        <dbReference type="ChEBI" id="CHEBI:57540"/>
    </ligand>
</feature>
<dbReference type="PROSITE" id="PS00113">
    <property type="entry name" value="ADENYLATE_KINASE"/>
    <property type="match status" value="1"/>
</dbReference>
<dbReference type="Gene3D" id="3.40.50.720">
    <property type="entry name" value="NAD(P)-binding Rossmann-like Domain"/>
    <property type="match status" value="2"/>
</dbReference>
<dbReference type="Pfam" id="PF03721">
    <property type="entry name" value="UDPG_MGDP_dh_N"/>
    <property type="match status" value="1"/>
</dbReference>
<dbReference type="InterPro" id="IPR016130">
    <property type="entry name" value="Tyr_Pase_AS"/>
</dbReference>
<dbReference type="Pfam" id="PF00406">
    <property type="entry name" value="ADK"/>
    <property type="match status" value="2"/>
</dbReference>
<feature type="active site" description="Nucleophile" evidence="20">
    <location>
        <position position="2476"/>
    </location>
</feature>
<dbReference type="InterPro" id="IPR008927">
    <property type="entry name" value="6-PGluconate_DH-like_C_sf"/>
</dbReference>
<evidence type="ECO:0000259" key="27">
    <source>
        <dbReference type="PROSITE" id="PS50102"/>
    </source>
</evidence>
<dbReference type="InterPro" id="IPR029058">
    <property type="entry name" value="AB_hydrolase_fold"/>
</dbReference>
<evidence type="ECO:0000256" key="15">
    <source>
        <dbReference type="ARBA" id="ARBA00023002"/>
    </source>
</evidence>
<evidence type="ECO:0000256" key="4">
    <source>
        <dbReference type="ARBA" id="ARBA00006601"/>
    </source>
</evidence>
<dbReference type="InterPro" id="IPR006553">
    <property type="entry name" value="Leu-rich_rpt_Cys-con_subtyp"/>
</dbReference>
<dbReference type="FunFam" id="3.40.50.720:FF:000114">
    <property type="entry name" value="UDP-glucose 6-dehydrogenase"/>
    <property type="match status" value="1"/>
</dbReference>
<dbReference type="EMBL" id="CAIX01000066">
    <property type="protein sequence ID" value="CCI44297.1"/>
    <property type="molecule type" value="Genomic_DNA"/>
</dbReference>
<dbReference type="CDD" id="cd01428">
    <property type="entry name" value="ADK"/>
    <property type="match status" value="2"/>
</dbReference>
<keyword evidence="11" id="KW-0547">Nucleotide-binding</keyword>
<evidence type="ECO:0000256" key="23">
    <source>
        <dbReference type="SAM" id="Coils"/>
    </source>
</evidence>
<dbReference type="SUPFAM" id="SSF48179">
    <property type="entry name" value="6-phosphogluconate dehydrogenase C-terminal domain-like"/>
    <property type="match status" value="1"/>
</dbReference>
<dbReference type="GO" id="GO:0051287">
    <property type="term" value="F:NAD binding"/>
    <property type="evidence" value="ECO:0007669"/>
    <property type="project" value="InterPro"/>
</dbReference>
<feature type="domain" description="C2" evidence="25">
    <location>
        <begin position="2607"/>
        <end position="2727"/>
    </location>
</feature>
<dbReference type="NCBIfam" id="TIGR01971">
    <property type="entry name" value="NuoI"/>
    <property type="match status" value="1"/>
</dbReference>
<evidence type="ECO:0000256" key="13">
    <source>
        <dbReference type="ARBA" id="ARBA00022801"/>
    </source>
</evidence>
<dbReference type="PANTHER" id="PTHR21178">
    <property type="entry name" value="CILIA- AND FLAGELLA-ASSOCIATED PROTEIN 61"/>
    <property type="match status" value="1"/>
</dbReference>
<dbReference type="GO" id="GO:0004017">
    <property type="term" value="F:AMP kinase activity"/>
    <property type="evidence" value="ECO:0007669"/>
    <property type="project" value="InterPro"/>
</dbReference>
<dbReference type="FunFam" id="3.40.50.720:FF:000032">
    <property type="entry name" value="UDP-glucose 6-dehydrogenase"/>
    <property type="match status" value="1"/>
</dbReference>
<dbReference type="SUPFAM" id="SSF52799">
    <property type="entry name" value="(Phosphotyrosine protein) phosphatases II"/>
    <property type="match status" value="1"/>
</dbReference>
<dbReference type="NCBIfam" id="TIGR01351">
    <property type="entry name" value="adk"/>
    <property type="match status" value="1"/>
</dbReference>
<dbReference type="InterPro" id="IPR010226">
    <property type="entry name" value="NADH_quinone_OxRdtase_chainI"/>
</dbReference>
<dbReference type="FunFam" id="3.30.70.3270:FF:000001">
    <property type="entry name" value="NADH-quinone oxidoreductase subunit I 1"/>
    <property type="match status" value="1"/>
</dbReference>
<dbReference type="HAMAP" id="MF_01351">
    <property type="entry name" value="NDH1_NuoI"/>
    <property type="match status" value="1"/>
</dbReference>
<dbReference type="InterPro" id="IPR014026">
    <property type="entry name" value="UDP-Glc/GDP-Man_DH_dimer"/>
</dbReference>
<dbReference type="InParanoid" id="A0A024GBR2"/>
<dbReference type="Pfam" id="PF00984">
    <property type="entry name" value="UDPG_MGDP_dh"/>
    <property type="match status" value="1"/>
</dbReference>
<dbReference type="Gene3D" id="3.80.10.10">
    <property type="entry name" value="Ribonuclease Inhibitor"/>
    <property type="match status" value="2"/>
</dbReference>
<dbReference type="InterPro" id="IPR028356">
    <property type="entry name" value="UDPglc_DH_euk"/>
</dbReference>
<feature type="binding site" evidence="21">
    <location>
        <begin position="2331"/>
        <end position="2332"/>
    </location>
    <ligand>
        <name>NAD(+)</name>
        <dbReference type="ChEBI" id="CHEBI:57540"/>
    </ligand>
</feature>
<dbReference type="InterPro" id="IPR035892">
    <property type="entry name" value="C2_domain_sf"/>
</dbReference>
<dbReference type="PROSITE" id="PS50056">
    <property type="entry name" value="TYR_PHOSPHATASE_2"/>
    <property type="match status" value="1"/>
</dbReference>
<accession>A0A024GBR2</accession>
<dbReference type="InterPro" id="IPR023753">
    <property type="entry name" value="FAD/NAD-binding_dom"/>
</dbReference>
<feature type="region of interest" description="Disordered" evidence="24">
    <location>
        <begin position="3897"/>
        <end position="3931"/>
    </location>
</feature>
<keyword evidence="10" id="KW-0479">Metal-binding</keyword>
<dbReference type="InterPro" id="IPR056299">
    <property type="entry name" value="CFAP61_dimer"/>
</dbReference>
<comment type="catalytic activity">
    <reaction evidence="19">
        <text>UDP-alpha-D-glucose + 2 NAD(+) + H2O = UDP-alpha-D-glucuronate + 2 NADH + 3 H(+)</text>
        <dbReference type="Rhea" id="RHEA:23596"/>
        <dbReference type="ChEBI" id="CHEBI:15377"/>
        <dbReference type="ChEBI" id="CHEBI:15378"/>
        <dbReference type="ChEBI" id="CHEBI:57540"/>
        <dbReference type="ChEBI" id="CHEBI:57945"/>
        <dbReference type="ChEBI" id="CHEBI:58052"/>
        <dbReference type="ChEBI" id="CHEBI:58885"/>
        <dbReference type="EC" id="1.1.1.22"/>
    </reaction>
</comment>
<feature type="binding site" evidence="21">
    <location>
        <position position="2237"/>
    </location>
    <ligand>
        <name>NAD(+)</name>
        <dbReference type="ChEBI" id="CHEBI:57540"/>
    </ligand>
</feature>
<feature type="region of interest" description="Disordered" evidence="24">
    <location>
        <begin position="3733"/>
        <end position="3777"/>
    </location>
</feature>
<dbReference type="PIRSF" id="PIRSF500133">
    <property type="entry name" value="UDPglc_DH_euk"/>
    <property type="match status" value="1"/>
</dbReference>
<protein>
    <recommendedName>
        <fullName evidence="7">UDP-glucose 6-dehydrogenase</fullName>
        <ecNumber evidence="6">1.1.1.22</ecNumber>
    </recommendedName>
</protein>
<evidence type="ECO:0000256" key="10">
    <source>
        <dbReference type="ARBA" id="ARBA00022723"/>
    </source>
</evidence>
<dbReference type="InterPro" id="IPR000008">
    <property type="entry name" value="C2_dom"/>
</dbReference>
<dbReference type="InterPro" id="IPR036291">
    <property type="entry name" value="NAD(P)-bd_dom_sf"/>
</dbReference>
<dbReference type="InterPro" id="IPR036220">
    <property type="entry name" value="UDP-Glc/GDP-Man_DH_C_sf"/>
</dbReference>
<dbReference type="Pfam" id="PF12838">
    <property type="entry name" value="Fer4_7"/>
    <property type="match status" value="1"/>
</dbReference>
<dbReference type="InterPro" id="IPR000504">
    <property type="entry name" value="RRM_dom"/>
</dbReference>
<dbReference type="SMART" id="SM00984">
    <property type="entry name" value="UDPG_MGDP_dh_C"/>
    <property type="match status" value="1"/>
</dbReference>
<evidence type="ECO:0000256" key="18">
    <source>
        <dbReference type="ARBA" id="ARBA00023027"/>
    </source>
</evidence>
<comment type="pathway">
    <text evidence="3">Nucleotide-sugar biosynthesis; UDP-alpha-D-glucuronate biosynthesis; UDP-alpha-D-glucuronate from UDP-alpha-D-glucose: step 1/1.</text>
</comment>
<dbReference type="GO" id="GO:0003979">
    <property type="term" value="F:UDP-glucose 6-dehydrogenase activity"/>
    <property type="evidence" value="ECO:0007669"/>
    <property type="project" value="UniProtKB-EC"/>
</dbReference>
<dbReference type="InterPro" id="IPR021790">
    <property type="entry name" value="PTBP1-like_RRM2"/>
</dbReference>
<dbReference type="SUPFAM" id="SSF51735">
    <property type="entry name" value="NAD(P)-binding Rossmann-fold domains"/>
    <property type="match status" value="1"/>
</dbReference>
<dbReference type="CDD" id="cd12422">
    <property type="entry name" value="RRM2_PTBP1_hnRNPL_like"/>
    <property type="match status" value="1"/>
</dbReference>
<feature type="binding site" evidence="21">
    <location>
        <begin position="2476"/>
        <end position="2479"/>
    </location>
    <ligand>
        <name>NAD(+)</name>
        <dbReference type="ChEBI" id="CHEBI:57540"/>
    </ligand>
</feature>
<evidence type="ECO:0000259" key="26">
    <source>
        <dbReference type="PROSITE" id="PS50056"/>
    </source>
</evidence>
<feature type="binding site" evidence="21">
    <location>
        <position position="2546"/>
    </location>
    <ligand>
        <name>NAD(+)</name>
        <dbReference type="ChEBI" id="CHEBI:57540"/>
    </ligand>
</feature>
<dbReference type="InterPro" id="IPR017896">
    <property type="entry name" value="4Fe4S_Fe-S-bd"/>
</dbReference>
<evidence type="ECO:0000256" key="16">
    <source>
        <dbReference type="ARBA" id="ARBA00023004"/>
    </source>
</evidence>
<evidence type="ECO:0000256" key="11">
    <source>
        <dbReference type="ARBA" id="ARBA00022741"/>
    </source>
</evidence>
<feature type="region of interest" description="Disordered" evidence="24">
    <location>
        <begin position="3621"/>
        <end position="3700"/>
    </location>
</feature>
<dbReference type="InterPro" id="IPR010569">
    <property type="entry name" value="Myotubularin-like_Pase_dom"/>
</dbReference>
<dbReference type="InterPro" id="IPR035979">
    <property type="entry name" value="RBD_domain_sf"/>
</dbReference>
<dbReference type="PROSITE" id="PS00383">
    <property type="entry name" value="TYR_PHOSPHATASE_1"/>
    <property type="match status" value="1"/>
</dbReference>
<feature type="region of interest" description="Disordered" evidence="24">
    <location>
        <begin position="2728"/>
        <end position="2808"/>
    </location>
</feature>
<comment type="similarity">
    <text evidence="4">Belongs to the UDP-glucose/GDP-mannose dehydrogenase family.</text>
</comment>
<evidence type="ECO:0000256" key="20">
    <source>
        <dbReference type="PIRSR" id="PIRSR500133-1"/>
    </source>
</evidence>
<keyword evidence="16" id="KW-0408">Iron</keyword>
<gene>
    <name evidence="30" type="ORF">BN9_050810</name>
</gene>
<dbReference type="PROSITE" id="PS00198">
    <property type="entry name" value="4FE4S_FER_1"/>
    <property type="match status" value="1"/>
</dbReference>
<dbReference type="SMART" id="SM00239">
    <property type="entry name" value="C2"/>
    <property type="match status" value="1"/>
</dbReference>
<dbReference type="InterPro" id="IPR000387">
    <property type="entry name" value="Tyr_Pase_dom"/>
</dbReference>
<evidence type="ECO:0000256" key="17">
    <source>
        <dbReference type="ARBA" id="ARBA00023014"/>
    </source>
</evidence>
<comment type="cofactor">
    <cofactor evidence="1">
        <name>[4Fe-4S] cluster</name>
        <dbReference type="ChEBI" id="CHEBI:49883"/>
    </cofactor>
</comment>
<dbReference type="GO" id="GO:0016020">
    <property type="term" value="C:membrane"/>
    <property type="evidence" value="ECO:0007669"/>
    <property type="project" value="InterPro"/>
</dbReference>
<dbReference type="Gene3D" id="3.30.70.330">
    <property type="match status" value="4"/>
</dbReference>
<evidence type="ECO:0000256" key="21">
    <source>
        <dbReference type="PIRSR" id="PIRSR500133-3"/>
    </source>
</evidence>
<dbReference type="SMART" id="SM00404">
    <property type="entry name" value="PTPc_motif"/>
    <property type="match status" value="1"/>
</dbReference>
<dbReference type="Pfam" id="PF07992">
    <property type="entry name" value="Pyr_redox_2"/>
    <property type="match status" value="1"/>
</dbReference>
<name>A0A024GBR2_9STRA</name>
<feature type="compositionally biased region" description="Basic and acidic residues" evidence="24">
    <location>
        <begin position="2734"/>
        <end position="2747"/>
    </location>
</feature>
<dbReference type="Pfam" id="PF13893">
    <property type="entry name" value="RRM_5"/>
    <property type="match status" value="1"/>
</dbReference>
<evidence type="ECO:0000256" key="9">
    <source>
        <dbReference type="ARBA" id="ARBA00022679"/>
    </source>
</evidence>
<dbReference type="OrthoDB" id="271628at2759"/>
<evidence type="ECO:0000256" key="3">
    <source>
        <dbReference type="ARBA" id="ARBA00004701"/>
    </source>
</evidence>
<dbReference type="SMART" id="SM00360">
    <property type="entry name" value="RRM"/>
    <property type="match status" value="4"/>
</dbReference>
<dbReference type="Gene3D" id="3.40.50.1820">
    <property type="entry name" value="alpha/beta hydrolase"/>
    <property type="match status" value="1"/>
</dbReference>
<dbReference type="GO" id="GO:0005739">
    <property type="term" value="C:mitochondrion"/>
    <property type="evidence" value="ECO:0007669"/>
    <property type="project" value="UniProtKB-ARBA"/>
</dbReference>
<dbReference type="Pfam" id="PF06602">
    <property type="entry name" value="Myotub-related"/>
    <property type="match status" value="1"/>
</dbReference>
<evidence type="ECO:0000256" key="12">
    <source>
        <dbReference type="ARBA" id="ARBA00022777"/>
    </source>
</evidence>
<dbReference type="Pfam" id="PF03720">
    <property type="entry name" value="UDPG_MGDP_dh_C"/>
    <property type="match status" value="1"/>
</dbReference>
<dbReference type="PANTHER" id="PTHR21178:SF8">
    <property type="entry name" value="CILIA- AND FLAGELLA-ASSOCIATED PROTEIN 61"/>
    <property type="match status" value="1"/>
</dbReference>
<dbReference type="InterPro" id="IPR032675">
    <property type="entry name" value="LRR_dom_sf"/>
</dbReference>
<reference evidence="30 31" key="1">
    <citation type="submission" date="2012-05" db="EMBL/GenBank/DDBJ databases">
        <title>Recombination and specialization in a pathogen metapopulation.</title>
        <authorList>
            <person name="Gardiner A."/>
            <person name="Kemen E."/>
            <person name="Schultz-Larsen T."/>
            <person name="MacLean D."/>
            <person name="Van Oosterhout C."/>
            <person name="Jones J.D.G."/>
        </authorList>
    </citation>
    <scope>NUCLEOTIDE SEQUENCE [LARGE SCALE GENOMIC DNA]</scope>
    <source>
        <strain evidence="30 31">Ac Nc2</strain>
    </source>
</reference>
<feature type="domain" description="Myotubularin phosphatase" evidence="28">
    <location>
        <begin position="3127"/>
        <end position="3527"/>
    </location>
</feature>
<feature type="region of interest" description="Disordered" evidence="24">
    <location>
        <begin position="3859"/>
        <end position="3881"/>
    </location>
</feature>
<evidence type="ECO:0000259" key="28">
    <source>
        <dbReference type="PROSITE" id="PS51339"/>
    </source>
</evidence>
<dbReference type="STRING" id="65357.A0A024GBR2"/>
<dbReference type="InterPro" id="IPR006259">
    <property type="entry name" value="Adenyl_kin_sub"/>
</dbReference>
<keyword evidence="18 21" id="KW-0520">NAD</keyword>
<dbReference type="PROSITE" id="PS51339">
    <property type="entry name" value="PPASE_MYOTUBULARIN"/>
    <property type="match status" value="1"/>
</dbReference>
<dbReference type="GO" id="GO:0016651">
    <property type="term" value="F:oxidoreductase activity, acting on NAD(P)H"/>
    <property type="evidence" value="ECO:0007669"/>
    <property type="project" value="InterPro"/>
</dbReference>
<dbReference type="PROSITE" id="PS50004">
    <property type="entry name" value="C2"/>
    <property type="match status" value="1"/>
</dbReference>
<dbReference type="SUPFAM" id="SSF51905">
    <property type="entry name" value="FAD/NAD(P)-binding domain"/>
    <property type="match status" value="1"/>
</dbReference>
<dbReference type="Gene3D" id="3.50.50.60">
    <property type="entry name" value="FAD/NAD(P)-binding domain"/>
    <property type="match status" value="2"/>
</dbReference>
<feature type="compositionally biased region" description="Polar residues" evidence="24">
    <location>
        <begin position="220"/>
        <end position="229"/>
    </location>
</feature>
<keyword evidence="12" id="KW-0418">Kinase</keyword>
<feature type="compositionally biased region" description="Polar residues" evidence="24">
    <location>
        <begin position="2775"/>
        <end position="2791"/>
    </location>
</feature>
<dbReference type="GO" id="GO:0003723">
    <property type="term" value="F:RNA binding"/>
    <property type="evidence" value="ECO:0007669"/>
    <property type="project" value="UniProtKB-UniRule"/>
</dbReference>
<dbReference type="GO" id="GO:0006065">
    <property type="term" value="P:UDP-glucuronate biosynthetic process"/>
    <property type="evidence" value="ECO:0007669"/>
    <property type="project" value="UniProtKB-UniPathway"/>
</dbReference>
<dbReference type="SMART" id="SM01110">
    <property type="entry name" value="Cutinase"/>
    <property type="match status" value="1"/>
</dbReference>
<keyword evidence="8" id="KW-0004">4Fe-4S</keyword>
<evidence type="ECO:0000256" key="24">
    <source>
        <dbReference type="SAM" id="MobiDB-lite"/>
    </source>
</evidence>
<dbReference type="InterPro" id="IPR000675">
    <property type="entry name" value="Cutinase/axe"/>
</dbReference>
<feature type="binding site" evidence="21">
    <location>
        <begin position="2290"/>
        <end position="2294"/>
    </location>
    <ligand>
        <name>NAD(+)</name>
        <dbReference type="ChEBI" id="CHEBI:57540"/>
    </ligand>
</feature>
<dbReference type="SUPFAM" id="SSF53474">
    <property type="entry name" value="alpha/beta-Hydrolases"/>
    <property type="match status" value="1"/>
</dbReference>
<keyword evidence="14" id="KW-1278">Translocase</keyword>
<feature type="region of interest" description="Disordered" evidence="24">
    <location>
        <begin position="285"/>
        <end position="332"/>
    </location>
</feature>
<keyword evidence="23" id="KW-0175">Coiled coil</keyword>
<dbReference type="Pfam" id="PF11835">
    <property type="entry name" value="RRM_8"/>
    <property type="match status" value="1"/>
</dbReference>
<evidence type="ECO:0000313" key="31">
    <source>
        <dbReference type="Proteomes" id="UP000053237"/>
    </source>
</evidence>
<dbReference type="HAMAP" id="MF_00235">
    <property type="entry name" value="Adenylate_kinase_Adk"/>
    <property type="match status" value="1"/>
</dbReference>
<dbReference type="Gene3D" id="1.20.5.100">
    <property type="entry name" value="Cytochrome c1, transmembrane anchor, C-terminal"/>
    <property type="match status" value="1"/>
</dbReference>
<dbReference type="CDD" id="cd00030">
    <property type="entry name" value="C2"/>
    <property type="match status" value="1"/>
</dbReference>
<dbReference type="FunFam" id="1.20.5.100:FF:000001">
    <property type="entry name" value="UDP-glucose 6-dehydrogenase"/>
    <property type="match status" value="1"/>
</dbReference>
<feature type="compositionally biased region" description="Basic and acidic residues" evidence="24">
    <location>
        <begin position="3897"/>
        <end position="3919"/>
    </location>
</feature>
<dbReference type="GO" id="GO:0005524">
    <property type="term" value="F:ATP binding"/>
    <property type="evidence" value="ECO:0007669"/>
    <property type="project" value="InterPro"/>
</dbReference>
<dbReference type="PROSITE" id="PS50102">
    <property type="entry name" value="RRM"/>
    <property type="match status" value="1"/>
</dbReference>
<proteinExistence type="inferred from homology"/>
<dbReference type="NCBIfam" id="NF004538">
    <property type="entry name" value="PRK05888.1-4"/>
    <property type="match status" value="1"/>
</dbReference>
<keyword evidence="22" id="KW-0694">RNA-binding</keyword>
<dbReference type="CDD" id="cd14507">
    <property type="entry name" value="PTP-MTM-like"/>
    <property type="match status" value="1"/>
</dbReference>
<dbReference type="InterPro" id="IPR036188">
    <property type="entry name" value="FAD/NAD-bd_sf"/>
</dbReference>
<feature type="compositionally biased region" description="Basic residues" evidence="24">
    <location>
        <begin position="2761"/>
        <end position="2774"/>
    </location>
</feature>
<keyword evidence="13" id="KW-0378">Hydrolase</keyword>
<dbReference type="InterPro" id="IPR001732">
    <property type="entry name" value="UDP-Glc/GDP-Man_DH_N"/>
</dbReference>
<evidence type="ECO:0000313" key="30">
    <source>
        <dbReference type="EMBL" id="CCI44297.1"/>
    </source>
</evidence>
<feature type="binding site" evidence="21">
    <location>
        <begin position="2212"/>
        <end position="2217"/>
    </location>
    <ligand>
        <name>NAD(+)</name>
        <dbReference type="ChEBI" id="CHEBI:57540"/>
    </ligand>
</feature>
<dbReference type="InterPro" id="IPR014027">
    <property type="entry name" value="UDP-Glc/GDP-Man_DH_C"/>
</dbReference>
<dbReference type="InterPro" id="IPR032151">
    <property type="entry name" value="CFAP61_N"/>
</dbReference>
<dbReference type="EC" id="1.1.1.22" evidence="6"/>
<evidence type="ECO:0000256" key="8">
    <source>
        <dbReference type="ARBA" id="ARBA00022485"/>
    </source>
</evidence>
<comment type="caution">
    <text evidence="30">The sequence shown here is derived from an EMBL/GenBank/DDBJ whole genome shotgun (WGS) entry which is preliminary data.</text>
</comment>
<dbReference type="SMART" id="SM00367">
    <property type="entry name" value="LRR_CC"/>
    <property type="match status" value="6"/>
</dbReference>
<dbReference type="SUPFAM" id="SSF52413">
    <property type="entry name" value="UDP-glucose/GDP-mannose dehydrogenase C-terminal domain"/>
    <property type="match status" value="1"/>
</dbReference>
<dbReference type="NCBIfam" id="NF004539">
    <property type="entry name" value="PRK05888.1-5"/>
    <property type="match status" value="1"/>
</dbReference>
<dbReference type="UniPathway" id="UPA00038">
    <property type="reaction ID" value="UER00491"/>
</dbReference>
<dbReference type="InterPro" id="IPR027417">
    <property type="entry name" value="P-loop_NTPase"/>
</dbReference>
<evidence type="ECO:0000259" key="29">
    <source>
        <dbReference type="PROSITE" id="PS51379"/>
    </source>
</evidence>
<dbReference type="InterPro" id="IPR029021">
    <property type="entry name" value="Prot-tyrosine_phosphatase-like"/>
</dbReference>
<dbReference type="Proteomes" id="UP000053237">
    <property type="component" value="Unassembled WGS sequence"/>
</dbReference>
<dbReference type="SUPFAM" id="SSF54862">
    <property type="entry name" value="4Fe-4S ferredoxins"/>
    <property type="match status" value="1"/>
</dbReference>
<dbReference type="InterPro" id="IPR003595">
    <property type="entry name" value="Tyr_Pase_cat"/>
</dbReference>
<dbReference type="NCBIfam" id="TIGR03026">
    <property type="entry name" value="NDP-sugDHase"/>
    <property type="match status" value="1"/>
</dbReference>
<evidence type="ECO:0000256" key="19">
    <source>
        <dbReference type="ARBA" id="ARBA00047473"/>
    </source>
</evidence>
<dbReference type="GO" id="GO:0046872">
    <property type="term" value="F:metal ion binding"/>
    <property type="evidence" value="ECO:0007669"/>
    <property type="project" value="UniProtKB-KW"/>
</dbReference>
<dbReference type="GO" id="GO:0051539">
    <property type="term" value="F:4 iron, 4 sulfur cluster binding"/>
    <property type="evidence" value="ECO:0007669"/>
    <property type="project" value="UniProtKB-KW"/>
</dbReference>
<evidence type="ECO:0000259" key="25">
    <source>
        <dbReference type="PROSITE" id="PS50004"/>
    </source>
</evidence>
<dbReference type="InterPro" id="IPR017900">
    <property type="entry name" value="4Fe4S_Fe_S_CS"/>
</dbReference>
<dbReference type="Gene3D" id="3.30.70.3270">
    <property type="match status" value="1"/>
</dbReference>
<evidence type="ECO:0000256" key="1">
    <source>
        <dbReference type="ARBA" id="ARBA00001966"/>
    </source>
</evidence>
<feature type="compositionally biased region" description="Polar residues" evidence="24">
    <location>
        <begin position="3920"/>
        <end position="3931"/>
    </location>
</feature>
<dbReference type="Gene3D" id="3.40.50.300">
    <property type="entry name" value="P-loop containing nucleotide triphosphate hydrolases"/>
    <property type="match status" value="2"/>
</dbReference>
<organism evidence="30 31">
    <name type="scientific">Albugo candida</name>
    <dbReference type="NCBI Taxonomy" id="65357"/>
    <lineage>
        <taxon>Eukaryota</taxon>
        <taxon>Sar</taxon>
        <taxon>Stramenopiles</taxon>
        <taxon>Oomycota</taxon>
        <taxon>Peronosporomycetes</taxon>
        <taxon>Albuginales</taxon>
        <taxon>Albuginaceae</taxon>
        <taxon>Albugo</taxon>
    </lineage>
</organism>